<dbReference type="InterPro" id="IPR019775">
    <property type="entry name" value="WD40_repeat_CS"/>
</dbReference>
<dbReference type="Gene3D" id="1.20.1280.50">
    <property type="match status" value="1"/>
</dbReference>
<accession>A0A642UJI8</accession>
<dbReference type="OrthoDB" id="190105at2759"/>
<evidence type="ECO:0000313" key="6">
    <source>
        <dbReference type="EMBL" id="KAA8900337.1"/>
    </source>
</evidence>
<comment type="caution">
    <text evidence="6">The sequence shown here is derived from an EMBL/GenBank/DDBJ whole genome shotgun (WGS) entry which is preliminary data.</text>
</comment>
<dbReference type="AlphaFoldDB" id="A0A642UJI8"/>
<feature type="domain" description="F-box" evidence="5">
    <location>
        <begin position="214"/>
        <end position="261"/>
    </location>
</feature>
<sequence>MSRRGSSGYDDAEGETERIQISTTTTRAMDVKKANPRRYTQERYPLAGARTPYFLRSFNFVHGGEEVSFRSGEGVVPDDGDQPMAEEVPQHFYSNQDRKRSCSDPDRGGSPRKRVDVAENHAYDDSDDEVGDDKQQADNDSSPHLSLLSPSISPITQNYGVGMEQRLMNIPNMIESFEELPAEVKRYVLFSMLRRCDRSTLSAMSGLIIPALRCDFVGLLPLELAHSILSYLDAQSLCRAAQVSRSWKAVVDSADWVWKDLLDDDEFALEPGELDRFATTATATAGRTATSDAAPYAAASRGAGGGGKFGGGAKKQSWGVTPVHTPVDEQAQPVLPLPSSSNSNAMMYKMIYRHKYLVNKNWMNPNSQPKHISFPGHGRDVVTCLQFDDDKIITGSDDHTINVYDTSTGRLRTTLRGHDGGVWALQYVNGNTLVSGSTDRTVRIWDIEQERCTHIFYGHTSTVRCLDILHPVEVVDKHTGKTTVMPKEPLIVTGSRDSTLRVWRLPNEDDDDYLPANIDQATQDPYFLRALTGHTHNVRVISGHGDTVVSGSYDTTVRVWKVSTGECQWELTGHTQRVYSAVIDPKRNRCISGSMDWYVKVWCLETGSLLYTLEGHTSLVGLLDLNRSNLVSAAADATLRVWNPDTGEFLHKLKGHQGAITCFQHDEHKVVSGSEKTLKLWNVRTGQLVRDLLDDLNGIWQVKFDNRRCVAAVKRQNDTFIEVLDFEGANDH</sequence>
<protein>
    <recommendedName>
        <fullName evidence="5">F-box domain-containing protein</fullName>
    </recommendedName>
</protein>
<feature type="compositionally biased region" description="Low complexity" evidence="4">
    <location>
        <begin position="142"/>
        <end position="151"/>
    </location>
</feature>
<dbReference type="Pfam" id="PF00400">
    <property type="entry name" value="WD40"/>
    <property type="match status" value="7"/>
</dbReference>
<gene>
    <name evidence="6" type="ORF">TRICI_006209</name>
</gene>
<feature type="compositionally biased region" description="Basic and acidic residues" evidence="4">
    <location>
        <begin position="96"/>
        <end position="124"/>
    </location>
</feature>
<dbReference type="InterPro" id="IPR036047">
    <property type="entry name" value="F-box-like_dom_sf"/>
</dbReference>
<dbReference type="VEuPathDB" id="FungiDB:TRICI_006209"/>
<dbReference type="SUPFAM" id="SSF50978">
    <property type="entry name" value="WD40 repeat-like"/>
    <property type="match status" value="1"/>
</dbReference>
<dbReference type="SMART" id="SM00320">
    <property type="entry name" value="WD40"/>
    <property type="match status" value="7"/>
</dbReference>
<dbReference type="PROSITE" id="PS50082">
    <property type="entry name" value="WD_REPEATS_2"/>
    <property type="match status" value="6"/>
</dbReference>
<dbReference type="PROSITE" id="PS00678">
    <property type="entry name" value="WD_REPEATS_1"/>
    <property type="match status" value="1"/>
</dbReference>
<dbReference type="Gene3D" id="2.130.10.10">
    <property type="entry name" value="YVTN repeat-like/Quinoprotein amine dehydrogenase"/>
    <property type="match status" value="1"/>
</dbReference>
<dbReference type="InterPro" id="IPR036322">
    <property type="entry name" value="WD40_repeat_dom_sf"/>
</dbReference>
<dbReference type="CDD" id="cd22147">
    <property type="entry name" value="F-box_SpPof1-like"/>
    <property type="match status" value="1"/>
</dbReference>
<dbReference type="GO" id="GO:0043161">
    <property type="term" value="P:proteasome-mediated ubiquitin-dependent protein catabolic process"/>
    <property type="evidence" value="ECO:0007669"/>
    <property type="project" value="TreeGrafter"/>
</dbReference>
<feature type="region of interest" description="Disordered" evidence="4">
    <location>
        <begin position="1"/>
        <end position="27"/>
    </location>
</feature>
<evidence type="ECO:0000259" key="5">
    <source>
        <dbReference type="PROSITE" id="PS50181"/>
    </source>
</evidence>
<dbReference type="PRINTS" id="PR00320">
    <property type="entry name" value="GPROTEINBRPT"/>
</dbReference>
<feature type="repeat" description="WD" evidence="3">
    <location>
        <begin position="486"/>
        <end position="505"/>
    </location>
</feature>
<evidence type="ECO:0000256" key="2">
    <source>
        <dbReference type="ARBA" id="ARBA00022737"/>
    </source>
</evidence>
<evidence type="ECO:0000256" key="1">
    <source>
        <dbReference type="ARBA" id="ARBA00022574"/>
    </source>
</evidence>
<dbReference type="InterPro" id="IPR020472">
    <property type="entry name" value="WD40_PAC1"/>
</dbReference>
<dbReference type="PROSITE" id="PS50294">
    <property type="entry name" value="WD_REPEATS_REGION"/>
    <property type="match status" value="4"/>
</dbReference>
<dbReference type="Proteomes" id="UP000761534">
    <property type="component" value="Unassembled WGS sequence"/>
</dbReference>
<dbReference type="EMBL" id="SWFS01000503">
    <property type="protein sequence ID" value="KAA8900337.1"/>
    <property type="molecule type" value="Genomic_DNA"/>
</dbReference>
<dbReference type="InterPro" id="IPR001680">
    <property type="entry name" value="WD40_rpt"/>
</dbReference>
<evidence type="ECO:0000313" key="7">
    <source>
        <dbReference type="Proteomes" id="UP000761534"/>
    </source>
</evidence>
<feature type="repeat" description="WD" evidence="3">
    <location>
        <begin position="531"/>
        <end position="570"/>
    </location>
</feature>
<evidence type="ECO:0000256" key="4">
    <source>
        <dbReference type="SAM" id="MobiDB-lite"/>
    </source>
</evidence>
<keyword evidence="1 3" id="KW-0853">WD repeat</keyword>
<feature type="repeat" description="WD" evidence="3">
    <location>
        <begin position="613"/>
        <end position="652"/>
    </location>
</feature>
<feature type="repeat" description="WD" evidence="3">
    <location>
        <begin position="571"/>
        <end position="612"/>
    </location>
</feature>
<dbReference type="InterPro" id="IPR001810">
    <property type="entry name" value="F-box_dom"/>
</dbReference>
<dbReference type="PANTHER" id="PTHR19849:SF1">
    <property type="entry name" value="F-BOX_WD REPEAT-CONTAINING PROTEIN 7"/>
    <property type="match status" value="1"/>
</dbReference>
<dbReference type="PROSITE" id="PS50181">
    <property type="entry name" value="FBOX"/>
    <property type="match status" value="1"/>
</dbReference>
<keyword evidence="7" id="KW-1185">Reference proteome</keyword>
<dbReference type="GO" id="GO:0010992">
    <property type="term" value="P:ubiquitin recycling"/>
    <property type="evidence" value="ECO:0007669"/>
    <property type="project" value="TreeGrafter"/>
</dbReference>
<name>A0A642UJI8_9ASCO</name>
<dbReference type="GO" id="GO:0005634">
    <property type="term" value="C:nucleus"/>
    <property type="evidence" value="ECO:0007669"/>
    <property type="project" value="TreeGrafter"/>
</dbReference>
<dbReference type="GO" id="GO:0043130">
    <property type="term" value="F:ubiquitin binding"/>
    <property type="evidence" value="ECO:0007669"/>
    <property type="project" value="TreeGrafter"/>
</dbReference>
<proteinExistence type="predicted"/>
<feature type="region of interest" description="Disordered" evidence="4">
    <location>
        <begin position="304"/>
        <end position="339"/>
    </location>
</feature>
<dbReference type="PANTHER" id="PTHR19849">
    <property type="entry name" value="PHOSPHOLIPASE A-2-ACTIVATING PROTEIN"/>
    <property type="match status" value="1"/>
</dbReference>
<organism evidence="6 7">
    <name type="scientific">Trichomonascus ciferrii</name>
    <dbReference type="NCBI Taxonomy" id="44093"/>
    <lineage>
        <taxon>Eukaryota</taxon>
        <taxon>Fungi</taxon>
        <taxon>Dikarya</taxon>
        <taxon>Ascomycota</taxon>
        <taxon>Saccharomycotina</taxon>
        <taxon>Dipodascomycetes</taxon>
        <taxon>Dipodascales</taxon>
        <taxon>Trichomonascaceae</taxon>
        <taxon>Trichomonascus</taxon>
        <taxon>Trichomonascus ciferrii complex</taxon>
    </lineage>
</organism>
<dbReference type="SMART" id="SM00256">
    <property type="entry name" value="FBOX"/>
    <property type="match status" value="1"/>
</dbReference>
<dbReference type="SUPFAM" id="SSF81383">
    <property type="entry name" value="F-box domain"/>
    <property type="match status" value="1"/>
</dbReference>
<feature type="compositionally biased region" description="Gly residues" evidence="4">
    <location>
        <begin position="304"/>
        <end position="313"/>
    </location>
</feature>
<dbReference type="InterPro" id="IPR015943">
    <property type="entry name" value="WD40/YVTN_repeat-like_dom_sf"/>
</dbReference>
<reference evidence="6" key="1">
    <citation type="journal article" date="2019" name="G3 (Bethesda)">
        <title>Genome Assemblies of Two Rare Opportunistic Yeast Pathogens: Diutina rugosa (syn. Candida rugosa) and Trichomonascus ciferrii (syn. Candida ciferrii).</title>
        <authorList>
            <person name="Mixao V."/>
            <person name="Saus E."/>
            <person name="Hansen A.P."/>
            <person name="Lass-Florl C."/>
            <person name="Gabaldon T."/>
        </authorList>
    </citation>
    <scope>NUCLEOTIDE SEQUENCE</scope>
    <source>
        <strain evidence="6">CBS 4856</strain>
    </source>
</reference>
<feature type="region of interest" description="Disordered" evidence="4">
    <location>
        <begin position="90"/>
        <end position="151"/>
    </location>
</feature>
<keyword evidence="2" id="KW-0677">Repeat</keyword>
<dbReference type="GO" id="GO:0005737">
    <property type="term" value="C:cytoplasm"/>
    <property type="evidence" value="ECO:0007669"/>
    <property type="project" value="TreeGrafter"/>
</dbReference>
<dbReference type="CDD" id="cd00200">
    <property type="entry name" value="WD40"/>
    <property type="match status" value="1"/>
</dbReference>
<dbReference type="Pfam" id="PF12937">
    <property type="entry name" value="F-box-like"/>
    <property type="match status" value="1"/>
</dbReference>
<feature type="repeat" description="WD" evidence="3">
    <location>
        <begin position="415"/>
        <end position="455"/>
    </location>
</feature>
<evidence type="ECO:0000256" key="3">
    <source>
        <dbReference type="PROSITE-ProRule" id="PRU00221"/>
    </source>
</evidence>
<feature type="repeat" description="WD" evidence="3">
    <location>
        <begin position="653"/>
        <end position="691"/>
    </location>
</feature>